<protein>
    <submittedName>
        <fullName evidence="2">Uncharacterized protein</fullName>
    </submittedName>
</protein>
<reference evidence="2" key="2">
    <citation type="submission" date="2023-02" db="EMBL/GenBank/DDBJ databases">
        <authorList>
            <consortium name="DOE Joint Genome Institute"/>
            <person name="Mondo S.J."/>
            <person name="Chang Y."/>
            <person name="Wang Y."/>
            <person name="Ahrendt S."/>
            <person name="Andreopoulos W."/>
            <person name="Barry K."/>
            <person name="Beard J."/>
            <person name="Benny G.L."/>
            <person name="Blankenship S."/>
            <person name="Bonito G."/>
            <person name="Cuomo C."/>
            <person name="Desiro A."/>
            <person name="Gervers K.A."/>
            <person name="Hundley H."/>
            <person name="Kuo A."/>
            <person name="LaButti K."/>
            <person name="Lang B.F."/>
            <person name="Lipzen A."/>
            <person name="O'Donnell K."/>
            <person name="Pangilinan J."/>
            <person name="Reynolds N."/>
            <person name="Sandor L."/>
            <person name="Smith M.W."/>
            <person name="Tsang A."/>
            <person name="Grigoriev I.V."/>
            <person name="Stajich J.E."/>
            <person name="Spatafora J.W."/>
        </authorList>
    </citation>
    <scope>NUCLEOTIDE SEQUENCE</scope>
    <source>
        <strain evidence="2">RSA 2281</strain>
    </source>
</reference>
<keyword evidence="3" id="KW-1185">Reference proteome</keyword>
<evidence type="ECO:0000313" key="2">
    <source>
        <dbReference type="EMBL" id="KAI9257953.1"/>
    </source>
</evidence>
<feature type="compositionally biased region" description="Basic residues" evidence="1">
    <location>
        <begin position="1"/>
        <end position="11"/>
    </location>
</feature>
<dbReference type="AlphaFoldDB" id="A0AAD5PBX8"/>
<accession>A0AAD5PBX8</accession>
<proteinExistence type="predicted"/>
<comment type="caution">
    <text evidence="2">The sequence shown here is derived from an EMBL/GenBank/DDBJ whole genome shotgun (WGS) entry which is preliminary data.</text>
</comment>
<dbReference type="Proteomes" id="UP001209540">
    <property type="component" value="Unassembled WGS sequence"/>
</dbReference>
<feature type="compositionally biased region" description="Basic and acidic residues" evidence="1">
    <location>
        <begin position="12"/>
        <end position="21"/>
    </location>
</feature>
<evidence type="ECO:0000313" key="3">
    <source>
        <dbReference type="Proteomes" id="UP001209540"/>
    </source>
</evidence>
<dbReference type="EMBL" id="JAIXMP010000019">
    <property type="protein sequence ID" value="KAI9257953.1"/>
    <property type="molecule type" value="Genomic_DNA"/>
</dbReference>
<gene>
    <name evidence="2" type="ORF">BDA99DRAFT_422443</name>
</gene>
<reference evidence="2" key="1">
    <citation type="journal article" date="2022" name="IScience">
        <title>Evolution of zygomycete secretomes and the origins of terrestrial fungal ecologies.</title>
        <authorList>
            <person name="Chang Y."/>
            <person name="Wang Y."/>
            <person name="Mondo S."/>
            <person name="Ahrendt S."/>
            <person name="Andreopoulos W."/>
            <person name="Barry K."/>
            <person name="Beard J."/>
            <person name="Benny G.L."/>
            <person name="Blankenship S."/>
            <person name="Bonito G."/>
            <person name="Cuomo C."/>
            <person name="Desiro A."/>
            <person name="Gervers K.A."/>
            <person name="Hundley H."/>
            <person name="Kuo A."/>
            <person name="LaButti K."/>
            <person name="Lang B.F."/>
            <person name="Lipzen A."/>
            <person name="O'Donnell K."/>
            <person name="Pangilinan J."/>
            <person name="Reynolds N."/>
            <person name="Sandor L."/>
            <person name="Smith M.E."/>
            <person name="Tsang A."/>
            <person name="Grigoriev I.V."/>
            <person name="Stajich J.E."/>
            <person name="Spatafora J.W."/>
        </authorList>
    </citation>
    <scope>NUCLEOTIDE SEQUENCE</scope>
    <source>
        <strain evidence="2">RSA 2281</strain>
    </source>
</reference>
<feature type="non-terminal residue" evidence="2">
    <location>
        <position position="51"/>
    </location>
</feature>
<feature type="region of interest" description="Disordered" evidence="1">
    <location>
        <begin position="1"/>
        <end position="21"/>
    </location>
</feature>
<organism evidence="2 3">
    <name type="scientific">Phascolomyces articulosus</name>
    <dbReference type="NCBI Taxonomy" id="60185"/>
    <lineage>
        <taxon>Eukaryota</taxon>
        <taxon>Fungi</taxon>
        <taxon>Fungi incertae sedis</taxon>
        <taxon>Mucoromycota</taxon>
        <taxon>Mucoromycotina</taxon>
        <taxon>Mucoromycetes</taxon>
        <taxon>Mucorales</taxon>
        <taxon>Lichtheimiaceae</taxon>
        <taxon>Phascolomyces</taxon>
    </lineage>
</organism>
<evidence type="ECO:0000256" key="1">
    <source>
        <dbReference type="SAM" id="MobiDB-lite"/>
    </source>
</evidence>
<feature type="non-terminal residue" evidence="2">
    <location>
        <position position="1"/>
    </location>
</feature>
<sequence length="51" mass="5821">IEGFRSKAKGSVRRDGLTKDDNLSSRITESSLTVTPEHCQGWIRHTIQFFD</sequence>
<name>A0AAD5PBX8_9FUNG</name>